<dbReference type="PROSITE" id="PS50110">
    <property type="entry name" value="RESPONSE_REGULATORY"/>
    <property type="match status" value="1"/>
</dbReference>
<dbReference type="InterPro" id="IPR036097">
    <property type="entry name" value="HisK_dim/P_sf"/>
</dbReference>
<protein>
    <recommendedName>
        <fullName evidence="2">histidine kinase</fullName>
        <ecNumber evidence="2">2.7.13.3</ecNumber>
    </recommendedName>
</protein>
<dbReference type="OrthoDB" id="8127at2157"/>
<dbReference type="SUPFAM" id="SSF55874">
    <property type="entry name" value="ATPase domain of HSP90 chaperone/DNA topoisomerase II/histidine kinase"/>
    <property type="match status" value="1"/>
</dbReference>
<dbReference type="InterPro" id="IPR001789">
    <property type="entry name" value="Sig_transdc_resp-reg_receiver"/>
</dbReference>
<dbReference type="Gene3D" id="3.30.450.20">
    <property type="entry name" value="PAS domain"/>
    <property type="match status" value="2"/>
</dbReference>
<dbReference type="Proteomes" id="UP000198531">
    <property type="component" value="Unassembled WGS sequence"/>
</dbReference>
<keyword evidence="4" id="KW-0808">Transferase</keyword>
<evidence type="ECO:0000256" key="5">
    <source>
        <dbReference type="ARBA" id="ARBA00022777"/>
    </source>
</evidence>
<dbReference type="CDD" id="cd00156">
    <property type="entry name" value="REC"/>
    <property type="match status" value="1"/>
</dbReference>
<dbReference type="InterPro" id="IPR000014">
    <property type="entry name" value="PAS"/>
</dbReference>
<evidence type="ECO:0000256" key="7">
    <source>
        <dbReference type="PROSITE-ProRule" id="PRU00169"/>
    </source>
</evidence>
<dbReference type="Pfam" id="PF00512">
    <property type="entry name" value="HisKA"/>
    <property type="match status" value="1"/>
</dbReference>
<dbReference type="InterPro" id="IPR050736">
    <property type="entry name" value="Sensor_HK_Regulatory"/>
</dbReference>
<dbReference type="SUPFAM" id="SSF55781">
    <property type="entry name" value="GAF domain-like"/>
    <property type="match status" value="1"/>
</dbReference>
<dbReference type="Pfam" id="PF00989">
    <property type="entry name" value="PAS"/>
    <property type="match status" value="1"/>
</dbReference>
<evidence type="ECO:0000256" key="6">
    <source>
        <dbReference type="ARBA" id="ARBA00023012"/>
    </source>
</evidence>
<dbReference type="SMART" id="SM00387">
    <property type="entry name" value="HATPase_c"/>
    <property type="match status" value="1"/>
</dbReference>
<dbReference type="InterPro" id="IPR005467">
    <property type="entry name" value="His_kinase_dom"/>
</dbReference>
<dbReference type="InterPro" id="IPR004358">
    <property type="entry name" value="Sig_transdc_His_kin-like_C"/>
</dbReference>
<dbReference type="SMART" id="SM00448">
    <property type="entry name" value="REC"/>
    <property type="match status" value="1"/>
</dbReference>
<comment type="catalytic activity">
    <reaction evidence="1">
        <text>ATP + protein L-histidine = ADP + protein N-phospho-L-histidine.</text>
        <dbReference type="EC" id="2.7.13.3"/>
    </reaction>
</comment>
<evidence type="ECO:0000256" key="4">
    <source>
        <dbReference type="ARBA" id="ARBA00022679"/>
    </source>
</evidence>
<dbReference type="Pfam" id="PF13188">
    <property type="entry name" value="PAS_8"/>
    <property type="match status" value="1"/>
</dbReference>
<dbReference type="InterPro" id="IPR003594">
    <property type="entry name" value="HATPase_dom"/>
</dbReference>
<evidence type="ECO:0000259" key="8">
    <source>
        <dbReference type="PROSITE" id="PS50109"/>
    </source>
</evidence>
<reference evidence="12" key="1">
    <citation type="submission" date="2016-10" db="EMBL/GenBank/DDBJ databases">
        <authorList>
            <person name="Varghese N."/>
            <person name="Submissions S."/>
        </authorList>
    </citation>
    <scope>NUCLEOTIDE SEQUENCE [LARGE SCALE GENOMIC DNA]</scope>
    <source>
        <strain evidence="12">CGMCC 1.7736</strain>
    </source>
</reference>
<accession>A0A1I6G0P0</accession>
<dbReference type="InterPro" id="IPR011006">
    <property type="entry name" value="CheY-like_superfamily"/>
</dbReference>
<dbReference type="GO" id="GO:0000155">
    <property type="term" value="F:phosphorelay sensor kinase activity"/>
    <property type="evidence" value="ECO:0007669"/>
    <property type="project" value="InterPro"/>
</dbReference>
<dbReference type="Pfam" id="PF00072">
    <property type="entry name" value="Response_reg"/>
    <property type="match status" value="1"/>
</dbReference>
<evidence type="ECO:0000256" key="3">
    <source>
        <dbReference type="ARBA" id="ARBA00022553"/>
    </source>
</evidence>
<keyword evidence="3 7" id="KW-0597">Phosphoprotein</keyword>
<dbReference type="PANTHER" id="PTHR43711">
    <property type="entry name" value="TWO-COMPONENT HISTIDINE KINASE"/>
    <property type="match status" value="1"/>
</dbReference>
<dbReference type="RefSeq" id="WP_089804053.1">
    <property type="nucleotide sequence ID" value="NZ_FOYT01000001.1"/>
</dbReference>
<evidence type="ECO:0000313" key="11">
    <source>
        <dbReference type="EMBL" id="SFR35783.1"/>
    </source>
</evidence>
<dbReference type="Gene3D" id="3.40.50.2300">
    <property type="match status" value="1"/>
</dbReference>
<dbReference type="STRING" id="553469.SAMN04487947_0370"/>
<dbReference type="SUPFAM" id="SSF52172">
    <property type="entry name" value="CheY-like"/>
    <property type="match status" value="1"/>
</dbReference>
<organism evidence="11 12">
    <name type="scientific">Halogeometricum rufum</name>
    <dbReference type="NCBI Taxonomy" id="553469"/>
    <lineage>
        <taxon>Archaea</taxon>
        <taxon>Methanobacteriati</taxon>
        <taxon>Methanobacteriota</taxon>
        <taxon>Stenosarchaea group</taxon>
        <taxon>Halobacteria</taxon>
        <taxon>Halobacteriales</taxon>
        <taxon>Haloferacaceae</taxon>
        <taxon>Halogeometricum</taxon>
    </lineage>
</organism>
<evidence type="ECO:0000259" key="10">
    <source>
        <dbReference type="PROSITE" id="PS50112"/>
    </source>
</evidence>
<feature type="domain" description="PAS" evidence="10">
    <location>
        <begin position="140"/>
        <end position="210"/>
    </location>
</feature>
<evidence type="ECO:0000259" key="9">
    <source>
        <dbReference type="PROSITE" id="PS50110"/>
    </source>
</evidence>
<evidence type="ECO:0000313" key="12">
    <source>
        <dbReference type="Proteomes" id="UP000198531"/>
    </source>
</evidence>
<evidence type="ECO:0000256" key="1">
    <source>
        <dbReference type="ARBA" id="ARBA00000085"/>
    </source>
</evidence>
<dbReference type="SUPFAM" id="SSF55785">
    <property type="entry name" value="PYP-like sensor domain (PAS domain)"/>
    <property type="match status" value="2"/>
</dbReference>
<feature type="domain" description="Response regulatory" evidence="9">
    <location>
        <begin position="9"/>
        <end position="125"/>
    </location>
</feature>
<keyword evidence="5" id="KW-0418">Kinase</keyword>
<dbReference type="InterPro" id="IPR036890">
    <property type="entry name" value="HATPase_C_sf"/>
</dbReference>
<dbReference type="CDD" id="cd00130">
    <property type="entry name" value="PAS"/>
    <property type="match status" value="2"/>
</dbReference>
<dbReference type="Pfam" id="PF01590">
    <property type="entry name" value="GAF"/>
    <property type="match status" value="1"/>
</dbReference>
<dbReference type="SMART" id="SM00091">
    <property type="entry name" value="PAS"/>
    <property type="match status" value="2"/>
</dbReference>
<dbReference type="InterPro" id="IPR035965">
    <property type="entry name" value="PAS-like_dom_sf"/>
</dbReference>
<dbReference type="Gene3D" id="3.30.565.10">
    <property type="entry name" value="Histidine kinase-like ATPase, C-terminal domain"/>
    <property type="match status" value="1"/>
</dbReference>
<proteinExistence type="predicted"/>
<dbReference type="NCBIfam" id="TIGR00229">
    <property type="entry name" value="sensory_box"/>
    <property type="match status" value="2"/>
</dbReference>
<dbReference type="InterPro" id="IPR003018">
    <property type="entry name" value="GAF"/>
</dbReference>
<dbReference type="AlphaFoldDB" id="A0A1I6G0P0"/>
<dbReference type="PRINTS" id="PR00344">
    <property type="entry name" value="BCTRLSENSOR"/>
</dbReference>
<dbReference type="SUPFAM" id="SSF47384">
    <property type="entry name" value="Homodimeric domain of signal transducing histidine kinase"/>
    <property type="match status" value="1"/>
</dbReference>
<name>A0A1I6G0P0_9EURY</name>
<dbReference type="PANTHER" id="PTHR43711:SF1">
    <property type="entry name" value="HISTIDINE KINASE 1"/>
    <property type="match status" value="1"/>
</dbReference>
<dbReference type="PROSITE" id="PS50112">
    <property type="entry name" value="PAS"/>
    <property type="match status" value="2"/>
</dbReference>
<dbReference type="InterPro" id="IPR003661">
    <property type="entry name" value="HisK_dim/P_dom"/>
</dbReference>
<dbReference type="InterPro" id="IPR013767">
    <property type="entry name" value="PAS_fold"/>
</dbReference>
<sequence length="751" mass="82638">MIRDAESVSVLCVDDEPGFADLTATYLERYDDQFAVTTATSGPAGLRTLMETDFDCIVSDYEMPEMDGLAFLEAVRADHPDLPFVLFTGEGSESVASDAISAGVSAYVQKGAGTSHYRTLARRVRNAVELVRANARAEEAQTRARVILESSPDAINVTVDGRFVYANPAAVDLLGADSEAELLGRDAFEFVAPEDEAGTEEAISRLERDGAVSQSRRLARTLDGETVPVEGTARPIVWDGEDGVVAIFRRRSEREEREYERTRYAAAFAGAMDAIVVADDEGRYIDANQSACDLFGVSRAELLDRHIGDFATEDFAFGDAWSSFHTAGEDRGVFSLVRPDGERRIVEYAATQDVVPGEHLSVLRDVTERARLEERRQADHEALEQMHRIVADRDEPLDAKVEQLLELGTDYLGVPYGFLTRITDETQTVVASVGDHELLQPNESGPLSKAYCRKTVVDDELVSVQHAAAEGWADDPAYERFELGCYIGAKVVVEGDLYGTFCFAGTDPRAESFSHGEEAFVELLARWVAYELERRRNTEALQSQTERLAEFASVVSHDLRNPLSVATGYLDLAREEGDPEQFDRVETALDRMERIIDDLLYLARENEQIRDTEPVELDDAVEQTWQTVVDADAAATLSTAGDLGTVVADRNRLYQLLENLFRNALDHVGDDVHVRVVATADGFAVEDDGPGVPAEKRDEVFEQGYTTHQEGTGFGLSIVEQIADGHGWSVAVTEAEMGGARFEVTGVARPE</sequence>
<dbReference type="SMART" id="SM00065">
    <property type="entry name" value="GAF"/>
    <property type="match status" value="1"/>
</dbReference>
<feature type="domain" description="PAS" evidence="10">
    <location>
        <begin position="260"/>
        <end position="358"/>
    </location>
</feature>
<evidence type="ECO:0000256" key="2">
    <source>
        <dbReference type="ARBA" id="ARBA00012438"/>
    </source>
</evidence>
<keyword evidence="6" id="KW-0902">Two-component regulatory system</keyword>
<keyword evidence="12" id="KW-1185">Reference proteome</keyword>
<dbReference type="PROSITE" id="PS50109">
    <property type="entry name" value="HIS_KIN"/>
    <property type="match status" value="1"/>
</dbReference>
<dbReference type="Gene3D" id="3.30.450.40">
    <property type="match status" value="1"/>
</dbReference>
<feature type="modified residue" description="4-aspartylphosphate" evidence="7">
    <location>
        <position position="60"/>
    </location>
</feature>
<dbReference type="GO" id="GO:0006355">
    <property type="term" value="P:regulation of DNA-templated transcription"/>
    <property type="evidence" value="ECO:0007669"/>
    <property type="project" value="InterPro"/>
</dbReference>
<dbReference type="EC" id="2.7.13.3" evidence="2"/>
<dbReference type="InterPro" id="IPR029016">
    <property type="entry name" value="GAF-like_dom_sf"/>
</dbReference>
<gene>
    <name evidence="11" type="ORF">SAMN04487947_0370</name>
</gene>
<dbReference type="Gene3D" id="1.10.287.130">
    <property type="match status" value="1"/>
</dbReference>
<dbReference type="SMART" id="SM00388">
    <property type="entry name" value="HisKA"/>
    <property type="match status" value="1"/>
</dbReference>
<feature type="domain" description="Histidine kinase" evidence="8">
    <location>
        <begin position="554"/>
        <end position="750"/>
    </location>
</feature>
<dbReference type="CDD" id="cd00082">
    <property type="entry name" value="HisKA"/>
    <property type="match status" value="1"/>
</dbReference>
<dbReference type="Pfam" id="PF02518">
    <property type="entry name" value="HATPase_c"/>
    <property type="match status" value="1"/>
</dbReference>
<dbReference type="EMBL" id="FOYT01000001">
    <property type="protein sequence ID" value="SFR35783.1"/>
    <property type="molecule type" value="Genomic_DNA"/>
</dbReference>